<organism evidence="4 5">
    <name type="scientific">Steinernema hermaphroditum</name>
    <dbReference type="NCBI Taxonomy" id="289476"/>
    <lineage>
        <taxon>Eukaryota</taxon>
        <taxon>Metazoa</taxon>
        <taxon>Ecdysozoa</taxon>
        <taxon>Nematoda</taxon>
        <taxon>Chromadorea</taxon>
        <taxon>Rhabditida</taxon>
        <taxon>Tylenchina</taxon>
        <taxon>Panagrolaimomorpha</taxon>
        <taxon>Strongyloidoidea</taxon>
        <taxon>Steinernematidae</taxon>
        <taxon>Steinernema</taxon>
    </lineage>
</organism>
<evidence type="ECO:0000256" key="2">
    <source>
        <dbReference type="SAM" id="MobiDB-lite"/>
    </source>
</evidence>
<feature type="domain" description="BLOC-1-related complex subunit 6 C-terminal helix" evidence="3">
    <location>
        <begin position="72"/>
        <end position="170"/>
    </location>
</feature>
<accession>A0AA39M8N5</accession>
<dbReference type="InterPro" id="IPR046465">
    <property type="entry name" value="BORCS6_C"/>
</dbReference>
<name>A0AA39M8N5_9BILA</name>
<protein>
    <recommendedName>
        <fullName evidence="3">BLOC-1-related complex subunit 6 C-terminal helix domain-containing protein</fullName>
    </recommendedName>
</protein>
<dbReference type="Pfam" id="PF10157">
    <property type="entry name" value="BORCS6"/>
    <property type="match status" value="1"/>
</dbReference>
<evidence type="ECO:0000259" key="3">
    <source>
        <dbReference type="Pfam" id="PF10157"/>
    </source>
</evidence>
<comment type="caution">
    <text evidence="4">The sequence shown here is derived from an EMBL/GenBank/DDBJ whole genome shotgun (WGS) entry which is preliminary data.</text>
</comment>
<dbReference type="InterPro" id="IPR019314">
    <property type="entry name" value="BORCS6"/>
</dbReference>
<feature type="coiled-coil region" evidence="1">
    <location>
        <begin position="145"/>
        <end position="172"/>
    </location>
</feature>
<evidence type="ECO:0000313" key="5">
    <source>
        <dbReference type="Proteomes" id="UP001175271"/>
    </source>
</evidence>
<evidence type="ECO:0000313" key="4">
    <source>
        <dbReference type="EMBL" id="KAK0424594.1"/>
    </source>
</evidence>
<reference evidence="4" key="1">
    <citation type="submission" date="2023-06" db="EMBL/GenBank/DDBJ databases">
        <title>Genomic analysis of the entomopathogenic nematode Steinernema hermaphroditum.</title>
        <authorList>
            <person name="Schwarz E.M."/>
            <person name="Heppert J.K."/>
            <person name="Baniya A."/>
            <person name="Schwartz H.T."/>
            <person name="Tan C.-H."/>
            <person name="Antoshechkin I."/>
            <person name="Sternberg P.W."/>
            <person name="Goodrich-Blair H."/>
            <person name="Dillman A.R."/>
        </authorList>
    </citation>
    <scope>NUCLEOTIDE SEQUENCE</scope>
    <source>
        <strain evidence="4">PS9179</strain>
        <tissue evidence="4">Whole animal</tissue>
    </source>
</reference>
<gene>
    <name evidence="4" type="ORF">QR680_008740</name>
</gene>
<dbReference type="GO" id="GO:0099078">
    <property type="term" value="C:BORC complex"/>
    <property type="evidence" value="ECO:0007669"/>
    <property type="project" value="TreeGrafter"/>
</dbReference>
<sequence>MCFRTCGEQKLIMVNEGPCGSGSSQNQCSFVASDLEKRIRESSRMSETPRSEESSPTPLCSSEGSLSPVSYTPDPLVLLGLEAHAKSIATELDVLMRDLRGSLHGMSDLTREFANCYLTSISTSCDSVDAVIKSTYAMLAKTEELMDVLKGKDKLQQQIKQLKRLVDMFESHFVNSLT</sequence>
<proteinExistence type="predicted"/>
<keyword evidence="5" id="KW-1185">Reference proteome</keyword>
<dbReference type="AlphaFoldDB" id="A0AA39M8N5"/>
<dbReference type="GO" id="GO:0032418">
    <property type="term" value="P:lysosome localization"/>
    <property type="evidence" value="ECO:0007669"/>
    <property type="project" value="TreeGrafter"/>
</dbReference>
<keyword evidence="1" id="KW-0175">Coiled coil</keyword>
<dbReference type="Proteomes" id="UP001175271">
    <property type="component" value="Unassembled WGS sequence"/>
</dbReference>
<dbReference type="PANTHER" id="PTHR13440">
    <property type="entry name" value="BLOC-1 RELATED COMPLEX SUBUNIT 6"/>
    <property type="match status" value="1"/>
</dbReference>
<feature type="region of interest" description="Disordered" evidence="2">
    <location>
        <begin position="39"/>
        <end position="67"/>
    </location>
</feature>
<feature type="compositionally biased region" description="Basic and acidic residues" evidence="2">
    <location>
        <begin position="39"/>
        <end position="53"/>
    </location>
</feature>
<dbReference type="PANTHER" id="PTHR13440:SF7">
    <property type="entry name" value="BLOC-1 RELATED COMPLEX SUBUNIT 6"/>
    <property type="match status" value="1"/>
</dbReference>
<evidence type="ECO:0000256" key="1">
    <source>
        <dbReference type="SAM" id="Coils"/>
    </source>
</evidence>
<dbReference type="EMBL" id="JAUCMV010000001">
    <property type="protein sequence ID" value="KAK0424594.1"/>
    <property type="molecule type" value="Genomic_DNA"/>
</dbReference>